<accession>A0ABV7V3Y8</accession>
<evidence type="ECO:0000256" key="3">
    <source>
        <dbReference type="ARBA" id="ARBA00023125"/>
    </source>
</evidence>
<protein>
    <submittedName>
        <fullName evidence="6">LysR family transcriptional regulator</fullName>
    </submittedName>
</protein>
<dbReference type="InterPro" id="IPR058163">
    <property type="entry name" value="LysR-type_TF_proteobact-type"/>
</dbReference>
<dbReference type="Pfam" id="PF00126">
    <property type="entry name" value="HTH_1"/>
    <property type="match status" value="1"/>
</dbReference>
<dbReference type="PANTHER" id="PTHR30537">
    <property type="entry name" value="HTH-TYPE TRANSCRIPTIONAL REGULATOR"/>
    <property type="match status" value="1"/>
</dbReference>
<dbReference type="InterPro" id="IPR005119">
    <property type="entry name" value="LysR_subst-bd"/>
</dbReference>
<evidence type="ECO:0000313" key="6">
    <source>
        <dbReference type="EMBL" id="MFC3672153.1"/>
    </source>
</evidence>
<dbReference type="Pfam" id="PF03466">
    <property type="entry name" value="LysR_substrate"/>
    <property type="match status" value="1"/>
</dbReference>
<evidence type="ECO:0000256" key="4">
    <source>
        <dbReference type="ARBA" id="ARBA00023163"/>
    </source>
</evidence>
<evidence type="ECO:0000256" key="2">
    <source>
        <dbReference type="ARBA" id="ARBA00023015"/>
    </source>
</evidence>
<comment type="caution">
    <text evidence="6">The sequence shown here is derived from an EMBL/GenBank/DDBJ whole genome shotgun (WGS) entry which is preliminary data.</text>
</comment>
<dbReference type="RefSeq" id="WP_191325554.1">
    <property type="nucleotide sequence ID" value="NZ_BMZP01000019.1"/>
</dbReference>
<dbReference type="InterPro" id="IPR036390">
    <property type="entry name" value="WH_DNA-bd_sf"/>
</dbReference>
<evidence type="ECO:0000256" key="1">
    <source>
        <dbReference type="ARBA" id="ARBA00009437"/>
    </source>
</evidence>
<dbReference type="InterPro" id="IPR036388">
    <property type="entry name" value="WH-like_DNA-bd_sf"/>
</dbReference>
<dbReference type="PROSITE" id="PS50931">
    <property type="entry name" value="HTH_LYSR"/>
    <property type="match status" value="1"/>
</dbReference>
<dbReference type="SUPFAM" id="SSF53850">
    <property type="entry name" value="Periplasmic binding protein-like II"/>
    <property type="match status" value="1"/>
</dbReference>
<dbReference type="Proteomes" id="UP001595683">
    <property type="component" value="Unassembled WGS sequence"/>
</dbReference>
<dbReference type="EMBL" id="JBHRYE010000020">
    <property type="protein sequence ID" value="MFC3672153.1"/>
    <property type="molecule type" value="Genomic_DNA"/>
</dbReference>
<dbReference type="PRINTS" id="PR00039">
    <property type="entry name" value="HTHLYSR"/>
</dbReference>
<proteinExistence type="inferred from homology"/>
<dbReference type="PANTHER" id="PTHR30537:SF5">
    <property type="entry name" value="HTH-TYPE TRANSCRIPTIONAL ACTIVATOR TTDR-RELATED"/>
    <property type="match status" value="1"/>
</dbReference>
<evidence type="ECO:0000313" key="7">
    <source>
        <dbReference type="Proteomes" id="UP001595683"/>
    </source>
</evidence>
<gene>
    <name evidence="6" type="ORF">ACFOOT_12040</name>
</gene>
<evidence type="ECO:0000259" key="5">
    <source>
        <dbReference type="PROSITE" id="PS50931"/>
    </source>
</evidence>
<organism evidence="6 7">
    <name type="scientific">Novosphingobium pokkalii</name>
    <dbReference type="NCBI Taxonomy" id="1770194"/>
    <lineage>
        <taxon>Bacteria</taxon>
        <taxon>Pseudomonadati</taxon>
        <taxon>Pseudomonadota</taxon>
        <taxon>Alphaproteobacteria</taxon>
        <taxon>Sphingomonadales</taxon>
        <taxon>Sphingomonadaceae</taxon>
        <taxon>Novosphingobium</taxon>
    </lineage>
</organism>
<dbReference type="InterPro" id="IPR000847">
    <property type="entry name" value="LysR_HTH_N"/>
</dbReference>
<keyword evidence="2" id="KW-0805">Transcription regulation</keyword>
<reference evidence="7" key="1">
    <citation type="journal article" date="2019" name="Int. J. Syst. Evol. Microbiol.">
        <title>The Global Catalogue of Microorganisms (GCM) 10K type strain sequencing project: providing services to taxonomists for standard genome sequencing and annotation.</title>
        <authorList>
            <consortium name="The Broad Institute Genomics Platform"/>
            <consortium name="The Broad Institute Genome Sequencing Center for Infectious Disease"/>
            <person name="Wu L."/>
            <person name="Ma J."/>
        </authorList>
    </citation>
    <scope>NUCLEOTIDE SEQUENCE [LARGE SCALE GENOMIC DNA]</scope>
    <source>
        <strain evidence="7">KCTC 42224</strain>
    </source>
</reference>
<keyword evidence="4" id="KW-0804">Transcription</keyword>
<dbReference type="SUPFAM" id="SSF46785">
    <property type="entry name" value="Winged helix' DNA-binding domain"/>
    <property type="match status" value="1"/>
</dbReference>
<name>A0ABV7V3Y8_9SPHN</name>
<comment type="similarity">
    <text evidence="1">Belongs to the LysR transcriptional regulatory family.</text>
</comment>
<dbReference type="CDD" id="cd08422">
    <property type="entry name" value="PBP2_CrgA_like"/>
    <property type="match status" value="1"/>
</dbReference>
<dbReference type="Gene3D" id="1.10.10.10">
    <property type="entry name" value="Winged helix-like DNA-binding domain superfamily/Winged helix DNA-binding domain"/>
    <property type="match status" value="1"/>
</dbReference>
<feature type="domain" description="HTH lysR-type" evidence="5">
    <location>
        <begin position="13"/>
        <end position="63"/>
    </location>
</feature>
<sequence length="312" mass="34234">MLYDARLLSGVTVLMAVVEAGTMTRAAQTLGLTQSGVGRAIQRLEARMGVRLLDRTTRTLRLTDEGRRFCDRVGPHLDGIAHAAQEAAGSAHAVRGRLRVNVDPFFSRLVLAKELGSFLAAYPEVRLELVMRDHVGDLVADGFDLALRFGEPQVAGFTARKLLETRILTVASPAYLAARGRPLHPTDLAQHDCIDYRDPLTGRAFDWEFRRGKEIVPVRQSARLMVSDVATMTDACCEGVGIAQIMQLGSGALLSQGRLVELFPDWRDETFPLYAIYPMRHHRSARVAAFSQWCLKLLGSIDAASGEPVPAA</sequence>
<dbReference type="Gene3D" id="3.40.190.290">
    <property type="match status" value="1"/>
</dbReference>
<keyword evidence="3" id="KW-0238">DNA-binding</keyword>
<keyword evidence="7" id="KW-1185">Reference proteome</keyword>